<evidence type="ECO:0000256" key="4">
    <source>
        <dbReference type="ARBA" id="ARBA00023136"/>
    </source>
</evidence>
<dbReference type="AlphaFoldDB" id="A0A8H6C769"/>
<dbReference type="GeneID" id="59334462"/>
<protein>
    <recommendedName>
        <fullName evidence="8">Rhodopsin domain-containing protein</fullName>
    </recommendedName>
</protein>
<feature type="compositionally biased region" description="Basic and acidic residues" evidence="6">
    <location>
        <begin position="397"/>
        <end position="407"/>
    </location>
</feature>
<feature type="transmembrane region" description="Helical" evidence="7">
    <location>
        <begin position="216"/>
        <end position="236"/>
    </location>
</feature>
<dbReference type="GO" id="GO:0016020">
    <property type="term" value="C:membrane"/>
    <property type="evidence" value="ECO:0007669"/>
    <property type="project" value="UniProtKB-SubCell"/>
</dbReference>
<dbReference type="InterPro" id="IPR052337">
    <property type="entry name" value="SAT4-like"/>
</dbReference>
<keyword evidence="10" id="KW-1185">Reference proteome</keyword>
<feature type="transmembrane region" description="Helical" evidence="7">
    <location>
        <begin position="130"/>
        <end position="152"/>
    </location>
</feature>
<evidence type="ECO:0000256" key="1">
    <source>
        <dbReference type="ARBA" id="ARBA00004141"/>
    </source>
</evidence>
<evidence type="ECO:0000256" key="6">
    <source>
        <dbReference type="SAM" id="MobiDB-lite"/>
    </source>
</evidence>
<keyword evidence="4 7" id="KW-0472">Membrane</keyword>
<keyword evidence="3 7" id="KW-1133">Transmembrane helix</keyword>
<dbReference type="Pfam" id="PF20684">
    <property type="entry name" value="Fung_rhodopsin"/>
    <property type="match status" value="1"/>
</dbReference>
<feature type="transmembrane region" description="Helical" evidence="7">
    <location>
        <begin position="184"/>
        <end position="204"/>
    </location>
</feature>
<dbReference type="EMBL" id="JACCJB010000023">
    <property type="protein sequence ID" value="KAF6218099.1"/>
    <property type="molecule type" value="Genomic_DNA"/>
</dbReference>
<keyword evidence="2 7" id="KW-0812">Transmembrane</keyword>
<feature type="transmembrane region" description="Helical" evidence="7">
    <location>
        <begin position="256"/>
        <end position="276"/>
    </location>
</feature>
<dbReference type="PANTHER" id="PTHR33048">
    <property type="entry name" value="PTH11-LIKE INTEGRAL MEMBRANE PROTEIN (AFU_ORTHOLOGUE AFUA_5G11245)"/>
    <property type="match status" value="1"/>
</dbReference>
<comment type="similarity">
    <text evidence="5">Belongs to the SAT4 family.</text>
</comment>
<name>A0A8H6C769_9LECA</name>
<feature type="region of interest" description="Disordered" evidence="6">
    <location>
        <begin position="307"/>
        <end position="331"/>
    </location>
</feature>
<proteinExistence type="inferred from homology"/>
<sequence length="407" mass="45190">MSSSGPPPPGGDYNRAGEVHAFTWTLEILSLMFVVGRMYSRTKLTRNVWWDDWCICFALVLDFVVAIMWSVYAARGYARHLYYLTPAQISNALELNTISRSLCMFSIAVGKISVAFLIERIAGPNDWRKWLLRGISISVFISAVITFTLFYVQCQPARALWDKGMIKEGTGSCWNPIPVNTWDLVIASYWAFLDFALAFIPVDIVWKLHLSTQKKLLLALLLGMGVFAGVCAAVKTSKVPITVKAKTDITWQTIELLMWNGIEMNVIIIAACIPTLRPIFLILLKRPGADNFRASVRERGRSSYYYRTSDSEESKKTTTGSSAPSKAFDKRASRAITGSTEAINKKSSNDGGVVLQLESREVGGRDEEIEEGDWGHAHGFGIPMTGIGSDQDAAEMDSGRLREDSSV</sequence>
<feature type="transmembrane region" description="Helical" evidence="7">
    <location>
        <begin position="20"/>
        <end position="40"/>
    </location>
</feature>
<gene>
    <name evidence="9" type="ORF">HO133_006057</name>
</gene>
<dbReference type="RefSeq" id="XP_037147534.1">
    <property type="nucleotide sequence ID" value="XM_037296960.1"/>
</dbReference>
<dbReference type="Proteomes" id="UP000593566">
    <property type="component" value="Unassembled WGS sequence"/>
</dbReference>
<feature type="domain" description="Rhodopsin" evidence="8">
    <location>
        <begin position="37"/>
        <end position="280"/>
    </location>
</feature>
<evidence type="ECO:0000256" key="5">
    <source>
        <dbReference type="ARBA" id="ARBA00038359"/>
    </source>
</evidence>
<accession>A0A8H6C769</accession>
<dbReference type="InterPro" id="IPR049326">
    <property type="entry name" value="Rhodopsin_dom_fungi"/>
</dbReference>
<feature type="transmembrane region" description="Helical" evidence="7">
    <location>
        <begin position="52"/>
        <end position="78"/>
    </location>
</feature>
<evidence type="ECO:0000313" key="9">
    <source>
        <dbReference type="EMBL" id="KAF6218099.1"/>
    </source>
</evidence>
<comment type="caution">
    <text evidence="9">The sequence shown here is derived from an EMBL/GenBank/DDBJ whole genome shotgun (WGS) entry which is preliminary data.</text>
</comment>
<evidence type="ECO:0000259" key="8">
    <source>
        <dbReference type="Pfam" id="PF20684"/>
    </source>
</evidence>
<evidence type="ECO:0000256" key="7">
    <source>
        <dbReference type="SAM" id="Phobius"/>
    </source>
</evidence>
<organism evidence="9 10">
    <name type="scientific">Letharia lupina</name>
    <dbReference type="NCBI Taxonomy" id="560253"/>
    <lineage>
        <taxon>Eukaryota</taxon>
        <taxon>Fungi</taxon>
        <taxon>Dikarya</taxon>
        <taxon>Ascomycota</taxon>
        <taxon>Pezizomycotina</taxon>
        <taxon>Lecanoromycetes</taxon>
        <taxon>OSLEUM clade</taxon>
        <taxon>Lecanoromycetidae</taxon>
        <taxon>Lecanorales</taxon>
        <taxon>Lecanorineae</taxon>
        <taxon>Parmeliaceae</taxon>
        <taxon>Letharia</taxon>
    </lineage>
</organism>
<feature type="region of interest" description="Disordered" evidence="6">
    <location>
        <begin position="382"/>
        <end position="407"/>
    </location>
</feature>
<reference evidence="9 10" key="1">
    <citation type="journal article" date="2020" name="Genomics">
        <title>Complete, high-quality genomes from long-read metagenomic sequencing of two wolf lichen thalli reveals enigmatic genome architecture.</title>
        <authorList>
            <person name="McKenzie S.K."/>
            <person name="Walston R.F."/>
            <person name="Allen J.L."/>
        </authorList>
    </citation>
    <scope>NUCLEOTIDE SEQUENCE [LARGE SCALE GENOMIC DNA]</scope>
    <source>
        <strain evidence="9">WasteWater1</strain>
    </source>
</reference>
<dbReference type="PANTHER" id="PTHR33048:SF155">
    <property type="entry name" value="INTEGRAL MEMBRANE PROTEIN"/>
    <property type="match status" value="1"/>
</dbReference>
<evidence type="ECO:0000313" key="10">
    <source>
        <dbReference type="Proteomes" id="UP000593566"/>
    </source>
</evidence>
<comment type="subcellular location">
    <subcellularLocation>
        <location evidence="1">Membrane</location>
        <topology evidence="1">Multi-pass membrane protein</topology>
    </subcellularLocation>
</comment>
<evidence type="ECO:0000256" key="2">
    <source>
        <dbReference type="ARBA" id="ARBA00022692"/>
    </source>
</evidence>
<evidence type="ECO:0000256" key="3">
    <source>
        <dbReference type="ARBA" id="ARBA00022989"/>
    </source>
</evidence>